<dbReference type="AlphaFoldDB" id="A0A4Q0MNU3"/>
<accession>A0A4Q0MNU3</accession>
<name>A0A4Q0MNU3_9HYPH</name>
<evidence type="ECO:0000313" key="1">
    <source>
        <dbReference type="EMBL" id="RXF75591.1"/>
    </source>
</evidence>
<organism evidence="1 2">
    <name type="scientific">Hansschlegelia zhihuaiae</name>
    <dbReference type="NCBI Taxonomy" id="405005"/>
    <lineage>
        <taxon>Bacteria</taxon>
        <taxon>Pseudomonadati</taxon>
        <taxon>Pseudomonadota</taxon>
        <taxon>Alphaproteobacteria</taxon>
        <taxon>Hyphomicrobiales</taxon>
        <taxon>Methylopilaceae</taxon>
        <taxon>Hansschlegelia</taxon>
    </lineage>
</organism>
<sequence length="592" mass="62835">MSRRRRIFVFAAATTIAATFGSAAWAGKLIEFPNMRGFSIGIPSFPWPLFFPKPDIVPGLGCTATQAAYGEAPVQCHRDFAPSNDEPSVGLFNSLPLFNLGATTDPGEPSPGGAMKKSLWTTISLPKAGRVVVHSFGSTIDTALAAYSGKKYSDFRRVAFNDDTPVAGLGSKNGLIQFDARADQTYFVQIGSPSGAEDDIALAVTAFPPRGGLTAYLAEAGGSQMQGRKYVTNFPRFFAPVFLLHNSMDEPLRVEASSDLGRGFRAPADITLAPGEAKIARFTVTDGFDAQTPRAISGAFTFTGRIAGKVATVAKHPALVVVKDFSGGNTLSVTVDAHARGARDGEASMFLATVKNTAKTQAFGCHVSAETSQSLSAFWRAVDPQDEAKLGKPDEPFSIPPGKSRKVLVAVRSHGSYFAEPFSINEVRIGCANADVATDDVSAKIDVTARGQFEPADIVAGRLSPRSGTVVVPEGRAETVRFVARNLGAKAKVTARANFAAPFDDPANSRFTATICQTDAKGVCKKGPTPSVEFQAVPQEPVYFKLFVTAPDVDPGFDADRRRMVLVFEQPQGGDLTGDQAIGATSFAVRKK</sequence>
<keyword evidence="2" id="KW-1185">Reference proteome</keyword>
<dbReference type="Proteomes" id="UP000289708">
    <property type="component" value="Unassembled WGS sequence"/>
</dbReference>
<dbReference type="PROSITE" id="PS51318">
    <property type="entry name" value="TAT"/>
    <property type="match status" value="1"/>
</dbReference>
<proteinExistence type="predicted"/>
<protein>
    <submittedName>
        <fullName evidence="1">Uncharacterized protein</fullName>
    </submittedName>
</protein>
<evidence type="ECO:0000313" key="2">
    <source>
        <dbReference type="Proteomes" id="UP000289708"/>
    </source>
</evidence>
<reference evidence="1 2" key="1">
    <citation type="submission" date="2018-12" db="EMBL/GenBank/DDBJ databases">
        <title>bacterium Hansschlegelia zhihuaiae S113.</title>
        <authorList>
            <person name="He J."/>
        </authorList>
    </citation>
    <scope>NUCLEOTIDE SEQUENCE [LARGE SCALE GENOMIC DNA]</scope>
    <source>
        <strain evidence="1 2">S 113</strain>
    </source>
</reference>
<dbReference type="EMBL" id="RYFI01000001">
    <property type="protein sequence ID" value="RXF75591.1"/>
    <property type="molecule type" value="Genomic_DNA"/>
</dbReference>
<dbReference type="RefSeq" id="WP_128775771.1">
    <property type="nucleotide sequence ID" value="NZ_RYFI01000001.1"/>
</dbReference>
<comment type="caution">
    <text evidence="1">The sequence shown here is derived from an EMBL/GenBank/DDBJ whole genome shotgun (WGS) entry which is preliminary data.</text>
</comment>
<gene>
    <name evidence="1" type="ORF">EK403_01720</name>
</gene>
<dbReference type="InterPro" id="IPR006311">
    <property type="entry name" value="TAT_signal"/>
</dbReference>
<dbReference type="OrthoDB" id="5241464at2"/>